<evidence type="ECO:0000256" key="1">
    <source>
        <dbReference type="ARBA" id="ARBA00004893"/>
    </source>
</evidence>
<dbReference type="Pfam" id="PF01729">
    <property type="entry name" value="QRPTase_C"/>
    <property type="match status" value="1"/>
</dbReference>
<accession>A0A0F9W1F6</accession>
<dbReference type="GO" id="GO:0009435">
    <property type="term" value="P:NAD+ biosynthetic process"/>
    <property type="evidence" value="ECO:0007669"/>
    <property type="project" value="UniProtKB-UniPathway"/>
</dbReference>
<dbReference type="UniPathway" id="UPA00253">
    <property type="reaction ID" value="UER00331"/>
</dbReference>
<dbReference type="SUPFAM" id="SSF51690">
    <property type="entry name" value="Nicotinate/Quinolinate PRTase C-terminal domain-like"/>
    <property type="match status" value="1"/>
</dbReference>
<keyword evidence="6" id="KW-0808">Transferase</keyword>
<dbReference type="InterPro" id="IPR022412">
    <property type="entry name" value="Quinolinate_PRibosylTrfase_N"/>
</dbReference>
<dbReference type="GO" id="GO:0005737">
    <property type="term" value="C:cytoplasm"/>
    <property type="evidence" value="ECO:0007669"/>
    <property type="project" value="TreeGrafter"/>
</dbReference>
<dbReference type="InterPro" id="IPR013785">
    <property type="entry name" value="Aldolase_TIM"/>
</dbReference>
<keyword evidence="4" id="KW-0662">Pyridine nucleotide biosynthesis</keyword>
<dbReference type="SUPFAM" id="SSF54675">
    <property type="entry name" value="Nicotinate/Quinolinate PRTase N-terminal domain-like"/>
    <property type="match status" value="1"/>
</dbReference>
<dbReference type="InterPro" id="IPR027277">
    <property type="entry name" value="NadC/ModD"/>
</dbReference>
<dbReference type="InterPro" id="IPR002638">
    <property type="entry name" value="Quinolinate_PRibosylTrfase_C"/>
</dbReference>
<dbReference type="PANTHER" id="PTHR32179:SF3">
    <property type="entry name" value="NICOTINATE-NUCLEOTIDE PYROPHOSPHORYLASE [CARBOXYLATING]"/>
    <property type="match status" value="1"/>
</dbReference>
<proteinExistence type="inferred from homology"/>
<dbReference type="FunFam" id="3.20.20.70:FF:000030">
    <property type="entry name" value="Nicotinate-nucleotide pyrophosphorylase, carboxylating"/>
    <property type="match status" value="1"/>
</dbReference>
<protein>
    <recommendedName>
        <fullName evidence="3">nicotinate-nucleotide diphosphorylase (carboxylating)</fullName>
        <ecNumber evidence="3">2.4.2.19</ecNumber>
    </recommendedName>
</protein>
<dbReference type="Gene3D" id="3.90.1170.20">
    <property type="entry name" value="Quinolinate phosphoribosyl transferase, N-terminal domain"/>
    <property type="match status" value="1"/>
</dbReference>
<name>A0A0F9W1F6_9ZZZZ</name>
<dbReference type="GO" id="GO:0004514">
    <property type="term" value="F:nicotinate-nucleotide diphosphorylase (carboxylating) activity"/>
    <property type="evidence" value="ECO:0007669"/>
    <property type="project" value="UniProtKB-EC"/>
</dbReference>
<evidence type="ECO:0000259" key="8">
    <source>
        <dbReference type="Pfam" id="PF02749"/>
    </source>
</evidence>
<dbReference type="EMBL" id="LAZR01000374">
    <property type="protein sequence ID" value="KKN71878.1"/>
    <property type="molecule type" value="Genomic_DNA"/>
</dbReference>
<sequence>MTFNKIVIEKKLREFLEEDCNFNDVSATHISLDAITTAKIYVKSEGYVSGLEELKILFEILKIPAKFSKRDGDEIKQGEFVIELKGNVRNILLGERLALNLLTHMSSITSTVRKYVAIVNKSGKSVKIACTRKTMPGLRIFEKRAVLVGQGETHRFSLDDMILLKDTHLKLFSGDVAKLLREVKKTASFSKKIEIEIEKVTDVLIAAENGADIIMFDNMNPNQVVDAINILKKHHLRNEIIIEISGGITEENLIDFLIAEPDIISLGLLTQRPTEYIDFSLRFD</sequence>
<dbReference type="NCBIfam" id="TIGR00078">
    <property type="entry name" value="nadC"/>
    <property type="match status" value="1"/>
</dbReference>
<feature type="domain" description="Quinolinate phosphoribosyl transferase N-terminal" evidence="8">
    <location>
        <begin position="32"/>
        <end position="106"/>
    </location>
</feature>
<dbReference type="InterPro" id="IPR037128">
    <property type="entry name" value="Quinolinate_PRibosylTase_N_sf"/>
</dbReference>
<keyword evidence="5" id="KW-0328">Glycosyltransferase</keyword>
<comment type="pathway">
    <text evidence="1">Cofactor biosynthesis; NAD(+) biosynthesis; nicotinate D-ribonucleotide from quinolinate: step 1/1.</text>
</comment>
<dbReference type="PANTHER" id="PTHR32179">
    <property type="entry name" value="NICOTINATE-NUCLEOTIDE PYROPHOSPHORYLASE [CARBOXYLATING]"/>
    <property type="match status" value="1"/>
</dbReference>
<reference evidence="9" key="1">
    <citation type="journal article" date="2015" name="Nature">
        <title>Complex archaea that bridge the gap between prokaryotes and eukaryotes.</title>
        <authorList>
            <person name="Spang A."/>
            <person name="Saw J.H."/>
            <person name="Jorgensen S.L."/>
            <person name="Zaremba-Niedzwiedzka K."/>
            <person name="Martijn J."/>
            <person name="Lind A.E."/>
            <person name="van Eijk R."/>
            <person name="Schleper C."/>
            <person name="Guy L."/>
            <person name="Ettema T.J."/>
        </authorList>
    </citation>
    <scope>NUCLEOTIDE SEQUENCE</scope>
</reference>
<evidence type="ECO:0000256" key="6">
    <source>
        <dbReference type="ARBA" id="ARBA00022679"/>
    </source>
</evidence>
<dbReference type="InterPro" id="IPR036068">
    <property type="entry name" value="Nicotinate_pribotase-like_C"/>
</dbReference>
<evidence type="ECO:0000259" key="7">
    <source>
        <dbReference type="Pfam" id="PF01729"/>
    </source>
</evidence>
<dbReference type="Pfam" id="PF02749">
    <property type="entry name" value="QRPTase_N"/>
    <property type="match status" value="1"/>
</dbReference>
<dbReference type="AlphaFoldDB" id="A0A0F9W1F6"/>
<dbReference type="InterPro" id="IPR004393">
    <property type="entry name" value="NadC"/>
</dbReference>
<feature type="domain" description="Quinolinate phosphoribosyl transferase C-terminal" evidence="7">
    <location>
        <begin position="109"/>
        <end position="282"/>
    </location>
</feature>
<dbReference type="EC" id="2.4.2.19" evidence="3"/>
<gene>
    <name evidence="9" type="ORF">LCGC14_0416270</name>
</gene>
<dbReference type="Gene3D" id="3.20.20.70">
    <property type="entry name" value="Aldolase class I"/>
    <property type="match status" value="1"/>
</dbReference>
<dbReference type="PIRSF" id="PIRSF006250">
    <property type="entry name" value="NadC_ModD"/>
    <property type="match status" value="1"/>
</dbReference>
<evidence type="ECO:0000313" key="9">
    <source>
        <dbReference type="EMBL" id="KKN71878.1"/>
    </source>
</evidence>
<comment type="caution">
    <text evidence="9">The sequence shown here is derived from an EMBL/GenBank/DDBJ whole genome shotgun (WGS) entry which is preliminary data.</text>
</comment>
<organism evidence="9">
    <name type="scientific">marine sediment metagenome</name>
    <dbReference type="NCBI Taxonomy" id="412755"/>
    <lineage>
        <taxon>unclassified sequences</taxon>
        <taxon>metagenomes</taxon>
        <taxon>ecological metagenomes</taxon>
    </lineage>
</organism>
<evidence type="ECO:0000256" key="2">
    <source>
        <dbReference type="ARBA" id="ARBA00009400"/>
    </source>
</evidence>
<comment type="similarity">
    <text evidence="2">Belongs to the NadC/ModD family.</text>
</comment>
<evidence type="ECO:0000256" key="5">
    <source>
        <dbReference type="ARBA" id="ARBA00022676"/>
    </source>
</evidence>
<dbReference type="GO" id="GO:0034213">
    <property type="term" value="P:quinolinate catabolic process"/>
    <property type="evidence" value="ECO:0007669"/>
    <property type="project" value="TreeGrafter"/>
</dbReference>
<evidence type="ECO:0000256" key="4">
    <source>
        <dbReference type="ARBA" id="ARBA00022642"/>
    </source>
</evidence>
<evidence type="ECO:0000256" key="3">
    <source>
        <dbReference type="ARBA" id="ARBA00011944"/>
    </source>
</evidence>